<protein>
    <submittedName>
        <fullName evidence="6">HAD family hydrolase</fullName>
    </submittedName>
</protein>
<comment type="similarity">
    <text evidence="1">Belongs to the HAD-like hydrolase superfamily. SerB family.</text>
</comment>
<organism evidence="6 7">
    <name type="scientific">Actinokineospora soli</name>
    <dbReference type="NCBI Taxonomy" id="1048753"/>
    <lineage>
        <taxon>Bacteria</taxon>
        <taxon>Bacillati</taxon>
        <taxon>Actinomycetota</taxon>
        <taxon>Actinomycetes</taxon>
        <taxon>Pseudonocardiales</taxon>
        <taxon>Pseudonocardiaceae</taxon>
        <taxon>Actinokineospora</taxon>
    </lineage>
</organism>
<evidence type="ECO:0000256" key="5">
    <source>
        <dbReference type="SAM" id="MobiDB-lite"/>
    </source>
</evidence>
<dbReference type="InterPro" id="IPR036412">
    <property type="entry name" value="HAD-like_sf"/>
</dbReference>
<keyword evidence="2" id="KW-0479">Metal-binding</keyword>
<proteinExistence type="inferred from homology"/>
<keyword evidence="3 6" id="KW-0378">Hydrolase</keyword>
<feature type="compositionally biased region" description="Low complexity" evidence="5">
    <location>
        <begin position="220"/>
        <end position="231"/>
    </location>
</feature>
<name>A0ABW2TQC2_9PSEU</name>
<evidence type="ECO:0000256" key="4">
    <source>
        <dbReference type="ARBA" id="ARBA00022842"/>
    </source>
</evidence>
<reference evidence="7" key="1">
    <citation type="journal article" date="2019" name="Int. J. Syst. Evol. Microbiol.">
        <title>The Global Catalogue of Microorganisms (GCM) 10K type strain sequencing project: providing services to taxonomists for standard genome sequencing and annotation.</title>
        <authorList>
            <consortium name="The Broad Institute Genomics Platform"/>
            <consortium name="The Broad Institute Genome Sequencing Center for Infectious Disease"/>
            <person name="Wu L."/>
            <person name="Ma J."/>
        </authorList>
    </citation>
    <scope>NUCLEOTIDE SEQUENCE [LARGE SCALE GENOMIC DNA]</scope>
    <source>
        <strain evidence="7">JCM 17695</strain>
    </source>
</reference>
<keyword evidence="4" id="KW-0460">Magnesium</keyword>
<evidence type="ECO:0000256" key="1">
    <source>
        <dbReference type="ARBA" id="ARBA00009184"/>
    </source>
</evidence>
<evidence type="ECO:0000256" key="2">
    <source>
        <dbReference type="ARBA" id="ARBA00022723"/>
    </source>
</evidence>
<dbReference type="NCBIfam" id="TIGR01488">
    <property type="entry name" value="HAD-SF-IB"/>
    <property type="match status" value="1"/>
</dbReference>
<dbReference type="GO" id="GO:0016787">
    <property type="term" value="F:hydrolase activity"/>
    <property type="evidence" value="ECO:0007669"/>
    <property type="project" value="UniProtKB-KW"/>
</dbReference>
<dbReference type="NCBIfam" id="TIGR01490">
    <property type="entry name" value="HAD-SF-IB-hyp1"/>
    <property type="match status" value="1"/>
</dbReference>
<dbReference type="EMBL" id="JBHTEY010000004">
    <property type="protein sequence ID" value="MFC7614968.1"/>
    <property type="molecule type" value="Genomic_DNA"/>
</dbReference>
<sequence length="240" mass="25370">MARRAAFFDVDGTLITATSMFRFLAYDLAVRGYPERSYTDAMAALTALKADGATREQANRAFYRNFAGRPVAELAAEGDRWFAAEHAAGGLFHPHVLARLRAHTASGELVVLLSGSFAPCLDPIARHVGADLVVCTEPEQADGFYTGAVDQPMVGARKARAVHEVAERLGVDLVDSYAYGDDASDLAALTSVGRAVVVGDDPVLAAHAARGGWARVPAVAQPTPVTAQAAPPGRPREDAR</sequence>
<dbReference type="Gene3D" id="3.40.50.1000">
    <property type="entry name" value="HAD superfamily/HAD-like"/>
    <property type="match status" value="1"/>
</dbReference>
<feature type="region of interest" description="Disordered" evidence="5">
    <location>
        <begin position="220"/>
        <end position="240"/>
    </location>
</feature>
<dbReference type="InterPro" id="IPR050582">
    <property type="entry name" value="HAD-like_SerB"/>
</dbReference>
<dbReference type="PANTHER" id="PTHR43344">
    <property type="entry name" value="PHOSPHOSERINE PHOSPHATASE"/>
    <property type="match status" value="1"/>
</dbReference>
<dbReference type="Proteomes" id="UP001596512">
    <property type="component" value="Unassembled WGS sequence"/>
</dbReference>
<evidence type="ECO:0000313" key="7">
    <source>
        <dbReference type="Proteomes" id="UP001596512"/>
    </source>
</evidence>
<evidence type="ECO:0000256" key="3">
    <source>
        <dbReference type="ARBA" id="ARBA00022801"/>
    </source>
</evidence>
<dbReference type="PANTHER" id="PTHR43344:SF13">
    <property type="entry name" value="PHOSPHATASE RV3661-RELATED"/>
    <property type="match status" value="1"/>
</dbReference>
<dbReference type="InterPro" id="IPR023214">
    <property type="entry name" value="HAD_sf"/>
</dbReference>
<dbReference type="Pfam" id="PF12710">
    <property type="entry name" value="HAD"/>
    <property type="match status" value="1"/>
</dbReference>
<dbReference type="InterPro" id="IPR006385">
    <property type="entry name" value="HAD_hydro_SerB1"/>
</dbReference>
<keyword evidence="7" id="KW-1185">Reference proteome</keyword>
<dbReference type="Gene3D" id="1.20.1440.100">
    <property type="entry name" value="SG protein - dephosphorylation function"/>
    <property type="match status" value="1"/>
</dbReference>
<accession>A0ABW2TQC2</accession>
<gene>
    <name evidence="6" type="ORF">ACFQV2_17055</name>
</gene>
<comment type="caution">
    <text evidence="6">The sequence shown here is derived from an EMBL/GenBank/DDBJ whole genome shotgun (WGS) entry which is preliminary data.</text>
</comment>
<evidence type="ECO:0000313" key="6">
    <source>
        <dbReference type="EMBL" id="MFC7614968.1"/>
    </source>
</evidence>
<dbReference type="SUPFAM" id="SSF56784">
    <property type="entry name" value="HAD-like"/>
    <property type="match status" value="1"/>
</dbReference>